<organism evidence="4 5">
    <name type="scientific">Desulfosporosinus meridiei (strain ATCC BAA-275 / DSM 13257 / KCTC 12902 / NCIMB 13706 / S10)</name>
    <dbReference type="NCBI Taxonomy" id="768704"/>
    <lineage>
        <taxon>Bacteria</taxon>
        <taxon>Bacillati</taxon>
        <taxon>Bacillota</taxon>
        <taxon>Clostridia</taxon>
        <taxon>Eubacteriales</taxon>
        <taxon>Desulfitobacteriaceae</taxon>
        <taxon>Desulfosporosinus</taxon>
    </lineage>
</organism>
<dbReference type="PANTHER" id="PTHR46797:SF1">
    <property type="entry name" value="METHYLPHOSPHONATE SYNTHASE"/>
    <property type="match status" value="1"/>
</dbReference>
<dbReference type="STRING" id="768704.Desmer_4487"/>
<dbReference type="EMBL" id="CP003629">
    <property type="protein sequence ID" value="AFQ46293.1"/>
    <property type="molecule type" value="Genomic_DNA"/>
</dbReference>
<dbReference type="GO" id="GO:0003700">
    <property type="term" value="F:DNA-binding transcription factor activity"/>
    <property type="evidence" value="ECO:0007669"/>
    <property type="project" value="TreeGrafter"/>
</dbReference>
<dbReference type="SUPFAM" id="SSF47413">
    <property type="entry name" value="lambda repressor-like DNA-binding domains"/>
    <property type="match status" value="1"/>
</dbReference>
<sequence length="109" mass="12911">MKAQQLSVARNLQTDVVMMTRFWLANIRINADMTHEEVAKMVGVKRQYYSMIENGERTPSVKVAQRIGEVLNFKWTLFFEENSNKAKRYESDENEFHERRKGECHVSPR</sequence>
<name>J7J4X0_DESMD</name>
<gene>
    <name evidence="4" type="ordered locus">Desmer_4487</name>
</gene>
<dbReference type="Gene3D" id="1.10.260.40">
    <property type="entry name" value="lambda repressor-like DNA-binding domains"/>
    <property type="match status" value="1"/>
</dbReference>
<accession>J7J4X0</accession>
<dbReference type="CDD" id="cd00093">
    <property type="entry name" value="HTH_XRE"/>
    <property type="match status" value="1"/>
</dbReference>
<dbReference type="AlphaFoldDB" id="J7J4X0"/>
<dbReference type="eggNOG" id="COG1476">
    <property type="taxonomic scope" value="Bacteria"/>
</dbReference>
<reference evidence="4 5" key="1">
    <citation type="journal article" date="2012" name="J. Bacteriol.">
        <title>Complete genome sequences of Desulfosporosinus orientis DSM765T, Desulfosporosinus youngiae DSM17734T, Desulfosporosinus meridiei DSM13257T, and Desulfosporosinus acidiphilus DSM22704T.</title>
        <authorList>
            <person name="Pester M."/>
            <person name="Brambilla E."/>
            <person name="Alazard D."/>
            <person name="Rattei T."/>
            <person name="Weinmaier T."/>
            <person name="Han J."/>
            <person name="Lucas S."/>
            <person name="Lapidus A."/>
            <person name="Cheng J.F."/>
            <person name="Goodwin L."/>
            <person name="Pitluck S."/>
            <person name="Peters L."/>
            <person name="Ovchinnikova G."/>
            <person name="Teshima H."/>
            <person name="Detter J.C."/>
            <person name="Han C.S."/>
            <person name="Tapia R."/>
            <person name="Land M.L."/>
            <person name="Hauser L."/>
            <person name="Kyrpides N.C."/>
            <person name="Ivanova N.N."/>
            <person name="Pagani I."/>
            <person name="Huntmann M."/>
            <person name="Wei C.L."/>
            <person name="Davenport K.W."/>
            <person name="Daligault H."/>
            <person name="Chain P.S."/>
            <person name="Chen A."/>
            <person name="Mavromatis K."/>
            <person name="Markowitz V."/>
            <person name="Szeto E."/>
            <person name="Mikhailova N."/>
            <person name="Pati A."/>
            <person name="Wagner M."/>
            <person name="Woyke T."/>
            <person name="Ollivier B."/>
            <person name="Klenk H.P."/>
            <person name="Spring S."/>
            <person name="Loy A."/>
        </authorList>
    </citation>
    <scope>NUCLEOTIDE SEQUENCE [LARGE SCALE GENOMIC DNA]</scope>
    <source>
        <strain evidence="5">ATCC BAA-275 / DSM 13257 / NCIMB 13706 / S10</strain>
    </source>
</reference>
<feature type="domain" description="HTH cro/C1-type" evidence="3">
    <location>
        <begin position="24"/>
        <end position="78"/>
    </location>
</feature>
<feature type="region of interest" description="Disordered" evidence="2">
    <location>
        <begin position="89"/>
        <end position="109"/>
    </location>
</feature>
<dbReference type="GO" id="GO:0003677">
    <property type="term" value="F:DNA binding"/>
    <property type="evidence" value="ECO:0007669"/>
    <property type="project" value="UniProtKB-KW"/>
</dbReference>
<evidence type="ECO:0000313" key="5">
    <source>
        <dbReference type="Proteomes" id="UP000005262"/>
    </source>
</evidence>
<dbReference type="PANTHER" id="PTHR46797">
    <property type="entry name" value="HTH-TYPE TRANSCRIPTIONAL REGULATOR"/>
    <property type="match status" value="1"/>
</dbReference>
<evidence type="ECO:0000256" key="1">
    <source>
        <dbReference type="ARBA" id="ARBA00023125"/>
    </source>
</evidence>
<keyword evidence="1" id="KW-0238">DNA-binding</keyword>
<dbReference type="HOGENOM" id="CLU_2179591_0_0_9"/>
<dbReference type="PROSITE" id="PS50943">
    <property type="entry name" value="HTH_CROC1"/>
    <property type="match status" value="1"/>
</dbReference>
<reference evidence="5" key="2">
    <citation type="submission" date="2012-08" db="EMBL/GenBank/DDBJ databases">
        <title>Finished genome of Desulfosporosinus meridiei DSM 13257.</title>
        <authorList>
            <person name="Huntemann M."/>
            <person name="Wei C.-L."/>
            <person name="Han J."/>
            <person name="Detter J.C."/>
            <person name="Han C."/>
            <person name="Davenport K."/>
            <person name="Daligault H."/>
            <person name="Erkkila T."/>
            <person name="Gu W."/>
            <person name="Munk A.C.C."/>
            <person name="Teshima H."/>
            <person name="Xu Y."/>
            <person name="Chain P."/>
            <person name="Tapia R."/>
            <person name="Chen A."/>
            <person name="Krypides N."/>
            <person name="Mavromatis K."/>
            <person name="Markowitz V."/>
            <person name="Szeto E."/>
            <person name="Ivanova N."/>
            <person name="Mikhailova N."/>
            <person name="Ovchinnikova G."/>
            <person name="Pagani I."/>
            <person name="Pati A."/>
            <person name="Goodwin L."/>
            <person name="Peters L."/>
            <person name="Pitluck S."/>
            <person name="Woyke T."/>
            <person name="Pester M."/>
            <person name="Spring S."/>
            <person name="Ollivier B."/>
            <person name="Rattei T."/>
            <person name="Klenk H.-P."/>
            <person name="Wagner M."/>
            <person name="Loy A."/>
        </authorList>
    </citation>
    <scope>NUCLEOTIDE SEQUENCE [LARGE SCALE GENOMIC DNA]</scope>
    <source>
        <strain evidence="5">ATCC BAA-275 / DSM 13257 / NCIMB 13706 / S10</strain>
    </source>
</reference>
<dbReference type="Proteomes" id="UP000005262">
    <property type="component" value="Chromosome"/>
</dbReference>
<evidence type="ECO:0000256" key="2">
    <source>
        <dbReference type="SAM" id="MobiDB-lite"/>
    </source>
</evidence>
<keyword evidence="5" id="KW-1185">Reference proteome</keyword>
<dbReference type="InterPro" id="IPR050807">
    <property type="entry name" value="TransReg_Diox_bact_type"/>
</dbReference>
<dbReference type="InterPro" id="IPR010982">
    <property type="entry name" value="Lambda_DNA-bd_dom_sf"/>
</dbReference>
<dbReference type="SMART" id="SM00530">
    <property type="entry name" value="HTH_XRE"/>
    <property type="match status" value="1"/>
</dbReference>
<dbReference type="InterPro" id="IPR001387">
    <property type="entry name" value="Cro/C1-type_HTH"/>
</dbReference>
<dbReference type="KEGG" id="dmi:Desmer_4487"/>
<dbReference type="RefSeq" id="WP_014905199.1">
    <property type="nucleotide sequence ID" value="NC_018515.1"/>
</dbReference>
<proteinExistence type="predicted"/>
<dbReference type="GO" id="GO:0005829">
    <property type="term" value="C:cytosol"/>
    <property type="evidence" value="ECO:0007669"/>
    <property type="project" value="TreeGrafter"/>
</dbReference>
<dbReference type="Pfam" id="PF01381">
    <property type="entry name" value="HTH_3"/>
    <property type="match status" value="1"/>
</dbReference>
<protein>
    <submittedName>
        <fullName evidence="4">Putative transcriptional regulator</fullName>
    </submittedName>
</protein>
<evidence type="ECO:0000259" key="3">
    <source>
        <dbReference type="PROSITE" id="PS50943"/>
    </source>
</evidence>
<evidence type="ECO:0000313" key="4">
    <source>
        <dbReference type="EMBL" id="AFQ46293.1"/>
    </source>
</evidence>